<dbReference type="Pfam" id="PF00561">
    <property type="entry name" value="Abhydrolase_1"/>
    <property type="match status" value="1"/>
</dbReference>
<dbReference type="PRINTS" id="PR00111">
    <property type="entry name" value="ABHYDROLASE"/>
</dbReference>
<dbReference type="RefSeq" id="WP_121785288.1">
    <property type="nucleotide sequence ID" value="NZ_CP033073.1"/>
</dbReference>
<dbReference type="GO" id="GO:0009092">
    <property type="term" value="P:homoserine metabolic process"/>
    <property type="evidence" value="ECO:0007669"/>
    <property type="project" value="TreeGrafter"/>
</dbReference>
<feature type="region of interest" description="Disordered" evidence="4">
    <location>
        <begin position="1"/>
        <end position="26"/>
    </location>
</feature>
<feature type="active site" description="Nucleophile" evidence="2 3">
    <location>
        <position position="169"/>
    </location>
</feature>
<keyword evidence="1 2" id="KW-0808">Transferase</keyword>
<comment type="caution">
    <text evidence="2">Lacks conserved residue(s) required for the propagation of feature annotation.</text>
</comment>
<evidence type="ECO:0000259" key="5">
    <source>
        <dbReference type="Pfam" id="PF00561"/>
    </source>
</evidence>
<keyword evidence="2" id="KW-0028">Amino-acid biosynthesis</keyword>
<reference evidence="6 7" key="1">
    <citation type="submission" date="2018-10" db="EMBL/GenBank/DDBJ databases">
        <title>The genome of Streptomyces dangxiongensis Z022.</title>
        <authorList>
            <person name="Zhang B."/>
        </authorList>
    </citation>
    <scope>NUCLEOTIDE SEQUENCE [LARGE SCALE GENOMIC DNA]</scope>
    <source>
        <strain evidence="6 7">Z022</strain>
    </source>
</reference>
<evidence type="ECO:0000313" key="7">
    <source>
        <dbReference type="Proteomes" id="UP000268329"/>
    </source>
</evidence>
<dbReference type="EC" id="2.3.1.31" evidence="2"/>
<dbReference type="GO" id="GO:0005737">
    <property type="term" value="C:cytoplasm"/>
    <property type="evidence" value="ECO:0007669"/>
    <property type="project" value="UniProtKB-SubCell"/>
</dbReference>
<comment type="function">
    <text evidence="2">Transfers an acetyl group from acetyl-CoA to L-homoserine, forming acetyl-L-homoserine.</text>
</comment>
<dbReference type="OrthoDB" id="9800754at2"/>
<comment type="subunit">
    <text evidence="2">Homodimer.</text>
</comment>
<dbReference type="NCBIfam" id="TIGR01392">
    <property type="entry name" value="homoserO_Ac_trn"/>
    <property type="match status" value="1"/>
</dbReference>
<dbReference type="SUPFAM" id="SSF53474">
    <property type="entry name" value="alpha/beta-Hydrolases"/>
    <property type="match status" value="1"/>
</dbReference>
<dbReference type="AlphaFoldDB" id="A0A3G2J6F5"/>
<dbReference type="GO" id="GO:0009086">
    <property type="term" value="P:methionine biosynthetic process"/>
    <property type="evidence" value="ECO:0007669"/>
    <property type="project" value="UniProtKB-UniRule"/>
</dbReference>
<dbReference type="Proteomes" id="UP000268329">
    <property type="component" value="Chromosome"/>
</dbReference>
<dbReference type="NCBIfam" id="NF001209">
    <property type="entry name" value="PRK00175.1"/>
    <property type="match status" value="1"/>
</dbReference>
<organism evidence="6 7">
    <name type="scientific">Streptomyces dangxiongensis</name>
    <dbReference type="NCBI Taxonomy" id="1442032"/>
    <lineage>
        <taxon>Bacteria</taxon>
        <taxon>Bacillati</taxon>
        <taxon>Actinomycetota</taxon>
        <taxon>Actinomycetes</taxon>
        <taxon>Kitasatosporales</taxon>
        <taxon>Streptomycetaceae</taxon>
        <taxon>Streptomyces</taxon>
    </lineage>
</organism>
<evidence type="ECO:0000256" key="2">
    <source>
        <dbReference type="HAMAP-Rule" id="MF_00296"/>
    </source>
</evidence>
<feature type="domain" description="AB hydrolase-1" evidence="5">
    <location>
        <begin position="64"/>
        <end position="368"/>
    </location>
</feature>
<evidence type="ECO:0000256" key="4">
    <source>
        <dbReference type="SAM" id="MobiDB-lite"/>
    </source>
</evidence>
<keyword evidence="2" id="KW-0486">Methionine biosynthesis</keyword>
<keyword evidence="2 6" id="KW-0012">Acyltransferase</keyword>
<dbReference type="InterPro" id="IPR029058">
    <property type="entry name" value="AB_hydrolase_fold"/>
</dbReference>
<dbReference type="Gene3D" id="3.40.50.1820">
    <property type="entry name" value="alpha/beta hydrolase"/>
    <property type="match status" value="1"/>
</dbReference>
<feature type="binding site" evidence="2">
    <location>
        <position position="241"/>
    </location>
    <ligand>
        <name>substrate</name>
    </ligand>
</feature>
<sequence>MNTVLPPSEVPLPPASGAWREGDPPGRRQWYERDAPLALEAGGEVPGVRMAFETWGRLAPDRSNAVLVLHALTGDSHVAGAAGPGHPGPGWWDGIVGTGRALDTDHWFVVAPNVLGGCQGSTGPSSLAPGGRRWGSRFPFLTQRDQVLVEAELAEALGIDRWALVVGGSMGGMRALEWAVSYPERTGALLLLATAAAASAEQIAWANIQLHAVRGDPNWRGGDYHGADPGRGPHAGLGLARRLAHVTYRSEPELQSRFGRTPQATEDPWNGGRYQVESYLDHHAAKLVRRFDAGSYVTLTEAMNSHDIGRGRGGVRAALSRVTARTLVAAVDTDRLYPPSQQTELAAGIPTAGRLRVIESPYGHDGFLIEVKQVAALLTELLSRTAT</sequence>
<evidence type="ECO:0000313" key="6">
    <source>
        <dbReference type="EMBL" id="AYN37778.1"/>
    </source>
</evidence>
<comment type="pathway">
    <text evidence="2">Amino-acid biosynthesis; L-methionine biosynthesis via de novo pathway; O-acetyl-L-homoserine from L-homoserine: step 1/1.</text>
</comment>
<dbReference type="GO" id="GO:0004414">
    <property type="term" value="F:homoserine O-acetyltransferase activity"/>
    <property type="evidence" value="ECO:0007669"/>
    <property type="project" value="UniProtKB-UniRule"/>
</dbReference>
<dbReference type="InterPro" id="IPR008220">
    <property type="entry name" value="HAT_MetX-like"/>
</dbReference>
<feature type="binding site" evidence="2">
    <location>
        <position position="365"/>
    </location>
    <ligand>
        <name>substrate</name>
    </ligand>
</feature>
<dbReference type="InterPro" id="IPR000073">
    <property type="entry name" value="AB_hydrolase_1"/>
</dbReference>
<protein>
    <recommendedName>
        <fullName evidence="2">Homoserine O-acetyltransferase</fullName>
        <shortName evidence="2">HAT</shortName>
        <ecNumber evidence="2">2.3.1.31</ecNumber>
    </recommendedName>
    <alternativeName>
        <fullName evidence="2">Homoserine transacetylase</fullName>
        <shortName evidence="2">HTA</shortName>
    </alternativeName>
</protein>
<dbReference type="PANTHER" id="PTHR32268:SF11">
    <property type="entry name" value="HOMOSERINE O-ACETYLTRANSFERASE"/>
    <property type="match status" value="1"/>
</dbReference>
<keyword evidence="2" id="KW-0963">Cytoplasm</keyword>
<dbReference type="PANTHER" id="PTHR32268">
    <property type="entry name" value="HOMOSERINE O-ACETYLTRANSFERASE"/>
    <property type="match status" value="1"/>
</dbReference>
<dbReference type="HAMAP" id="MF_00296">
    <property type="entry name" value="MetX_acyltransf"/>
    <property type="match status" value="1"/>
</dbReference>
<dbReference type="EMBL" id="CP033073">
    <property type="protein sequence ID" value="AYN37778.1"/>
    <property type="molecule type" value="Genomic_DNA"/>
</dbReference>
<evidence type="ECO:0000256" key="1">
    <source>
        <dbReference type="ARBA" id="ARBA00022679"/>
    </source>
</evidence>
<dbReference type="PIRSF" id="PIRSF000443">
    <property type="entry name" value="Homoser_Ac_trans"/>
    <property type="match status" value="1"/>
</dbReference>
<dbReference type="UniPathway" id="UPA00051">
    <property type="reaction ID" value="UER00074"/>
</dbReference>
<accession>A0A3G2J6F5</accession>
<name>A0A3G2J6F5_9ACTN</name>
<dbReference type="KEGG" id="sdd:D9753_00960"/>
<feature type="active site" evidence="2 3">
    <location>
        <position position="334"/>
    </location>
</feature>
<comment type="subcellular location">
    <subcellularLocation>
        <location evidence="2">Cytoplasm</location>
    </subcellularLocation>
</comment>
<keyword evidence="7" id="KW-1185">Reference proteome</keyword>
<comment type="similarity">
    <text evidence="2">Belongs to the AB hydrolase superfamily. MetX family.</text>
</comment>
<evidence type="ECO:0000256" key="3">
    <source>
        <dbReference type="PIRSR" id="PIRSR000443-1"/>
    </source>
</evidence>
<gene>
    <name evidence="2" type="primary">metXA</name>
    <name evidence="6" type="ORF">D9753_00960</name>
</gene>
<proteinExistence type="inferred from homology"/>
<comment type="catalytic activity">
    <reaction evidence="2">
        <text>L-homoserine + acetyl-CoA = O-acetyl-L-homoserine + CoA</text>
        <dbReference type="Rhea" id="RHEA:13701"/>
        <dbReference type="ChEBI" id="CHEBI:57287"/>
        <dbReference type="ChEBI" id="CHEBI:57288"/>
        <dbReference type="ChEBI" id="CHEBI:57476"/>
        <dbReference type="ChEBI" id="CHEBI:57716"/>
        <dbReference type="EC" id="2.3.1.31"/>
    </reaction>
</comment>
<feature type="active site" evidence="2 3">
    <location>
        <position position="364"/>
    </location>
</feature>